<dbReference type="AlphaFoldDB" id="V5H0X5"/>
<accession>V5H0X5</accession>
<evidence type="ECO:0000256" key="3">
    <source>
        <dbReference type="ARBA" id="ARBA00022833"/>
    </source>
</evidence>
<keyword evidence="1 7" id="KW-0645">Protease</keyword>
<dbReference type="PANTHER" id="PTHR11905">
    <property type="entry name" value="ADAM A DISINTEGRIN AND METALLOPROTEASE DOMAIN"/>
    <property type="match status" value="1"/>
</dbReference>
<organism evidence="7">
    <name type="scientific">Ixodes ricinus</name>
    <name type="common">Common tick</name>
    <name type="synonym">Acarus ricinus</name>
    <dbReference type="NCBI Taxonomy" id="34613"/>
    <lineage>
        <taxon>Eukaryota</taxon>
        <taxon>Metazoa</taxon>
        <taxon>Ecdysozoa</taxon>
        <taxon>Arthropoda</taxon>
        <taxon>Chelicerata</taxon>
        <taxon>Arachnida</taxon>
        <taxon>Acari</taxon>
        <taxon>Parasitiformes</taxon>
        <taxon>Ixodida</taxon>
        <taxon>Ixodoidea</taxon>
        <taxon>Ixodidae</taxon>
        <taxon>Ixodinae</taxon>
        <taxon>Ixodes</taxon>
    </lineage>
</organism>
<sequence>MFSVNLRYAALTDPAVQFLLTGVILLTDYSNVVTVPPTPDGYVNEHVGYLDSEQSIQKLAYRLQTKELKVTADVILFVTFLDMTIMQSGRWNPKIHGLAYVAAICTNTRVAIVEDTPATYRLIDITTHELGHSCGSEHDGDQVRKNLCNPFDGYVMSPVARGARNSIFSECSKDRIRRFTRTLTARLRFCVIINQSACKRHTPSRNRDEHFVSMWGALSLWR</sequence>
<proteinExistence type="evidence at transcript level"/>
<comment type="caution">
    <text evidence="5">Lacks conserved residue(s) required for the propagation of feature annotation.</text>
</comment>
<evidence type="ECO:0000256" key="5">
    <source>
        <dbReference type="PROSITE-ProRule" id="PRU00276"/>
    </source>
</evidence>
<name>V5H0X5_IXORI</name>
<evidence type="ECO:0000256" key="1">
    <source>
        <dbReference type="ARBA" id="ARBA00022670"/>
    </source>
</evidence>
<feature type="binding site" evidence="5">
    <location>
        <position position="132"/>
    </location>
    <ligand>
        <name>Zn(2+)</name>
        <dbReference type="ChEBI" id="CHEBI:29105"/>
        <note>catalytic</note>
    </ligand>
</feature>
<dbReference type="EMBL" id="GANP01013919">
    <property type="protein sequence ID" value="JAB70549.1"/>
    <property type="molecule type" value="mRNA"/>
</dbReference>
<protein>
    <submittedName>
        <fullName evidence="7">Putative tick metalloprotease</fullName>
    </submittedName>
</protein>
<evidence type="ECO:0000259" key="6">
    <source>
        <dbReference type="PROSITE" id="PS50215"/>
    </source>
</evidence>
<dbReference type="GO" id="GO:0004222">
    <property type="term" value="F:metalloendopeptidase activity"/>
    <property type="evidence" value="ECO:0007669"/>
    <property type="project" value="InterPro"/>
</dbReference>
<dbReference type="Gene3D" id="3.40.390.10">
    <property type="entry name" value="Collagenase (Catalytic Domain)"/>
    <property type="match status" value="1"/>
</dbReference>
<feature type="binding site" evidence="5">
    <location>
        <position position="138"/>
    </location>
    <ligand>
        <name>Zn(2+)</name>
        <dbReference type="ChEBI" id="CHEBI:29105"/>
        <note>catalytic</note>
    </ligand>
</feature>
<keyword evidence="2" id="KW-0378">Hydrolase</keyword>
<feature type="active site" evidence="5">
    <location>
        <position position="129"/>
    </location>
</feature>
<evidence type="ECO:0000313" key="7">
    <source>
        <dbReference type="EMBL" id="JAB70549.1"/>
    </source>
</evidence>
<dbReference type="InterPro" id="IPR024079">
    <property type="entry name" value="MetalloPept_cat_dom_sf"/>
</dbReference>
<dbReference type="PANTHER" id="PTHR11905:SF159">
    <property type="entry name" value="ADAM METALLOPROTEASE"/>
    <property type="match status" value="1"/>
</dbReference>
<keyword evidence="3 5" id="KW-0862">Zinc</keyword>
<reference evidence="7" key="1">
    <citation type="journal article" date="2015" name="Sci. Rep.">
        <title>Tissue- and time-dependent transcription in Ixodes ricinus salivary glands and midguts when blood feeding on the vertebrate host.</title>
        <authorList>
            <person name="Kotsyfakis M."/>
            <person name="Schwarz A."/>
            <person name="Erhart J."/>
            <person name="Ribeiro J.M."/>
        </authorList>
    </citation>
    <scope>NUCLEOTIDE SEQUENCE</scope>
    <source>
        <tissue evidence="7">Salivary gland and midgut</tissue>
    </source>
</reference>
<evidence type="ECO:0000256" key="2">
    <source>
        <dbReference type="ARBA" id="ARBA00022801"/>
    </source>
</evidence>
<evidence type="ECO:0000256" key="4">
    <source>
        <dbReference type="ARBA" id="ARBA00023049"/>
    </source>
</evidence>
<dbReference type="SUPFAM" id="SSF55486">
    <property type="entry name" value="Metalloproteases ('zincins'), catalytic domain"/>
    <property type="match status" value="1"/>
</dbReference>
<dbReference type="Pfam" id="PF13574">
    <property type="entry name" value="Reprolysin_2"/>
    <property type="match status" value="1"/>
</dbReference>
<feature type="binding site" evidence="5">
    <location>
        <position position="128"/>
    </location>
    <ligand>
        <name>Zn(2+)</name>
        <dbReference type="ChEBI" id="CHEBI:29105"/>
        <note>catalytic</note>
    </ligand>
</feature>
<dbReference type="GO" id="GO:0006509">
    <property type="term" value="P:membrane protein ectodomain proteolysis"/>
    <property type="evidence" value="ECO:0007669"/>
    <property type="project" value="TreeGrafter"/>
</dbReference>
<dbReference type="PROSITE" id="PS50215">
    <property type="entry name" value="ADAM_MEPRO"/>
    <property type="match status" value="1"/>
</dbReference>
<keyword evidence="4 7" id="KW-0482">Metalloprotease</keyword>
<dbReference type="GO" id="GO:0046872">
    <property type="term" value="F:metal ion binding"/>
    <property type="evidence" value="ECO:0007669"/>
    <property type="project" value="UniProtKB-KW"/>
</dbReference>
<feature type="domain" description="Peptidase M12B" evidence="6">
    <location>
        <begin position="97"/>
        <end position="179"/>
    </location>
</feature>
<keyword evidence="5" id="KW-0479">Metal-binding</keyword>
<dbReference type="InterPro" id="IPR001590">
    <property type="entry name" value="Peptidase_M12B"/>
</dbReference>